<dbReference type="AlphaFoldDB" id="A0A9X3YMG7"/>
<proteinExistence type="predicted"/>
<dbReference type="Gene3D" id="4.10.410.40">
    <property type="match status" value="1"/>
</dbReference>
<dbReference type="Proteomes" id="UP001139971">
    <property type="component" value="Unassembled WGS sequence"/>
</dbReference>
<evidence type="ECO:0000313" key="1">
    <source>
        <dbReference type="EMBL" id="MDC8013970.1"/>
    </source>
</evidence>
<dbReference type="RefSeq" id="WP_263541613.1">
    <property type="nucleotide sequence ID" value="NZ_JAOVZO020000018.1"/>
</dbReference>
<organism evidence="1 2">
    <name type="scientific">Tahibacter soli</name>
    <dbReference type="NCBI Taxonomy" id="2983605"/>
    <lineage>
        <taxon>Bacteria</taxon>
        <taxon>Pseudomonadati</taxon>
        <taxon>Pseudomonadota</taxon>
        <taxon>Gammaproteobacteria</taxon>
        <taxon>Lysobacterales</taxon>
        <taxon>Rhodanobacteraceae</taxon>
        <taxon>Tahibacter</taxon>
    </lineage>
</organism>
<reference evidence="1" key="1">
    <citation type="submission" date="2023-02" db="EMBL/GenBank/DDBJ databases">
        <title>Tahibacter soli sp. nov. isolated from soil.</title>
        <authorList>
            <person name="Baek J.H."/>
            <person name="Lee J.K."/>
            <person name="Choi D.G."/>
            <person name="Jeon C.O."/>
        </authorList>
    </citation>
    <scope>NUCLEOTIDE SEQUENCE</scope>
    <source>
        <strain evidence="1">BL</strain>
    </source>
</reference>
<protein>
    <submittedName>
        <fullName evidence="1">Phage tail tube protein</fullName>
    </submittedName>
</protein>
<comment type="caution">
    <text evidence="1">The sequence shown here is derived from an EMBL/GenBank/DDBJ whole genome shotgun (WGS) entry which is preliminary data.</text>
</comment>
<dbReference type="Pfam" id="PF16460">
    <property type="entry name" value="Phage_TTP_11"/>
    <property type="match status" value="1"/>
</dbReference>
<name>A0A9X3YMG7_9GAMM</name>
<sequence length="158" mass="16901">MSGEIRTQGTQVYIYDKTATPSADVKQIPNVVDIGEFGPQADDIDVTNFDSAAKEYLTGLADNGELTLQLNLDPASPAHRLLDANAGKGERFKFAVCLSDGTAAPTLVSTVFTAPTGRTSYLFEASVKAFRRAIKTNDANRVNCVLRISGAIATTWKA</sequence>
<dbReference type="InterPro" id="IPR032495">
    <property type="entry name" value="Phage_TTP_11"/>
</dbReference>
<accession>A0A9X3YMG7</accession>
<keyword evidence="2" id="KW-1185">Reference proteome</keyword>
<gene>
    <name evidence="1" type="ORF">OD750_015610</name>
</gene>
<dbReference type="EMBL" id="JAOVZO020000018">
    <property type="protein sequence ID" value="MDC8013970.1"/>
    <property type="molecule type" value="Genomic_DNA"/>
</dbReference>
<evidence type="ECO:0000313" key="2">
    <source>
        <dbReference type="Proteomes" id="UP001139971"/>
    </source>
</evidence>